<sequence>MDEGCQDETVTAAGQYLDGSTFNADTYTAIIACTGTDPITCVNNSITPAGGEIIVNSAVTTGLEGALIKCTAPAAAQRRSDPASPVTCTKESGDSNGYYMNSGSDKDTNLLIKCTDKCVSAVAEATTGYYLDYGSKDVINSQN</sequence>
<gene>
    <name evidence="1" type="ORF">LY90DRAFT_47181</name>
</gene>
<dbReference type="EMBL" id="MCOG01001345">
    <property type="protein sequence ID" value="ORX83348.1"/>
    <property type="molecule type" value="Genomic_DNA"/>
</dbReference>
<accession>A0A1Y1XC87</accession>
<keyword evidence="2" id="KW-1185">Reference proteome</keyword>
<protein>
    <submittedName>
        <fullName evidence="1">Uncharacterized protein</fullName>
    </submittedName>
</protein>
<organism evidence="1 2">
    <name type="scientific">Neocallimastix californiae</name>
    <dbReference type="NCBI Taxonomy" id="1754190"/>
    <lineage>
        <taxon>Eukaryota</taxon>
        <taxon>Fungi</taxon>
        <taxon>Fungi incertae sedis</taxon>
        <taxon>Chytridiomycota</taxon>
        <taxon>Chytridiomycota incertae sedis</taxon>
        <taxon>Neocallimastigomycetes</taxon>
        <taxon>Neocallimastigales</taxon>
        <taxon>Neocallimastigaceae</taxon>
        <taxon>Neocallimastix</taxon>
    </lineage>
</organism>
<comment type="caution">
    <text evidence="1">The sequence shown here is derived from an EMBL/GenBank/DDBJ whole genome shotgun (WGS) entry which is preliminary data.</text>
</comment>
<proteinExistence type="predicted"/>
<name>A0A1Y1XC87_9FUNG</name>
<reference evidence="1 2" key="1">
    <citation type="submission" date="2016-08" db="EMBL/GenBank/DDBJ databases">
        <title>A Parts List for Fungal Cellulosomes Revealed by Comparative Genomics.</title>
        <authorList>
            <consortium name="DOE Joint Genome Institute"/>
            <person name="Haitjema C.H."/>
            <person name="Gilmore S.P."/>
            <person name="Henske J.K."/>
            <person name="Solomon K.V."/>
            <person name="De Groot R."/>
            <person name="Kuo A."/>
            <person name="Mondo S.J."/>
            <person name="Salamov A.A."/>
            <person name="Labutti K."/>
            <person name="Zhao Z."/>
            <person name="Chiniquy J."/>
            <person name="Barry K."/>
            <person name="Brewer H.M."/>
            <person name="Purvine S.O."/>
            <person name="Wright A.T."/>
            <person name="Boxma B."/>
            <person name="Van Alen T."/>
            <person name="Hackstein J.H."/>
            <person name="Baker S.E."/>
            <person name="Grigoriev I.V."/>
            <person name="O'Malley M.A."/>
        </authorList>
    </citation>
    <scope>NUCLEOTIDE SEQUENCE [LARGE SCALE GENOMIC DNA]</scope>
    <source>
        <strain evidence="1 2">G1</strain>
    </source>
</reference>
<dbReference type="AlphaFoldDB" id="A0A1Y1XC87"/>
<dbReference type="Proteomes" id="UP000193920">
    <property type="component" value="Unassembled WGS sequence"/>
</dbReference>
<evidence type="ECO:0000313" key="1">
    <source>
        <dbReference type="EMBL" id="ORX83348.1"/>
    </source>
</evidence>
<evidence type="ECO:0000313" key="2">
    <source>
        <dbReference type="Proteomes" id="UP000193920"/>
    </source>
</evidence>